<accession>A0A815XC86</accession>
<dbReference type="GO" id="GO:0031267">
    <property type="term" value="F:small GTPase binding"/>
    <property type="evidence" value="ECO:0007669"/>
    <property type="project" value="TreeGrafter"/>
</dbReference>
<dbReference type="GO" id="GO:0005829">
    <property type="term" value="C:cytosol"/>
    <property type="evidence" value="ECO:0007669"/>
    <property type="project" value="TreeGrafter"/>
</dbReference>
<dbReference type="GO" id="GO:0005634">
    <property type="term" value="C:nucleus"/>
    <property type="evidence" value="ECO:0007669"/>
    <property type="project" value="TreeGrafter"/>
</dbReference>
<dbReference type="GO" id="GO:0005096">
    <property type="term" value="F:GTPase activator activity"/>
    <property type="evidence" value="ECO:0007669"/>
    <property type="project" value="InterPro"/>
</dbReference>
<sequence length="184" mass="20089">LLRIQPWVSISLPAGYRPNSIKFLRILSILLSIFKRIPGMKYVADGLAVNTGLTDLTFTYNKLDFRSRGAQYFSTALENNRSLIKLCLDVNNIGAEGIRYLAKALNNNRTLSTLNLSKNNIGNEGAQNLAGALEKNTTLTSLILERSSIGTDGARALAVGLGINRTLITLNLLNNQIDLAAIEQ</sequence>
<organism evidence="1 2">
    <name type="scientific">Adineta ricciae</name>
    <name type="common">Rotifer</name>
    <dbReference type="NCBI Taxonomy" id="249248"/>
    <lineage>
        <taxon>Eukaryota</taxon>
        <taxon>Metazoa</taxon>
        <taxon>Spiralia</taxon>
        <taxon>Gnathifera</taxon>
        <taxon>Rotifera</taxon>
        <taxon>Eurotatoria</taxon>
        <taxon>Bdelloidea</taxon>
        <taxon>Adinetida</taxon>
        <taxon>Adinetidae</taxon>
        <taxon>Adineta</taxon>
    </lineage>
</organism>
<dbReference type="PANTHER" id="PTHR24113:SF15">
    <property type="entry name" value="NACHT DOMAIN-CONTAINING PROTEIN"/>
    <property type="match status" value="1"/>
</dbReference>
<dbReference type="InterPro" id="IPR001611">
    <property type="entry name" value="Leu-rich_rpt"/>
</dbReference>
<gene>
    <name evidence="1" type="ORF">EDS130_LOCUS46294</name>
</gene>
<dbReference type="EMBL" id="CAJNOJ010001900">
    <property type="protein sequence ID" value="CAF1555816.1"/>
    <property type="molecule type" value="Genomic_DNA"/>
</dbReference>
<evidence type="ECO:0000313" key="2">
    <source>
        <dbReference type="Proteomes" id="UP000663852"/>
    </source>
</evidence>
<dbReference type="SMART" id="SM00368">
    <property type="entry name" value="LRR_RI"/>
    <property type="match status" value="3"/>
</dbReference>
<reference evidence="1" key="1">
    <citation type="submission" date="2021-02" db="EMBL/GenBank/DDBJ databases">
        <authorList>
            <person name="Nowell W R."/>
        </authorList>
    </citation>
    <scope>NUCLEOTIDE SEQUENCE</scope>
</reference>
<dbReference type="InterPro" id="IPR032675">
    <property type="entry name" value="LRR_dom_sf"/>
</dbReference>
<protein>
    <submittedName>
        <fullName evidence="1">Uncharacterized protein</fullName>
    </submittedName>
</protein>
<evidence type="ECO:0000313" key="1">
    <source>
        <dbReference type="EMBL" id="CAF1555816.1"/>
    </source>
</evidence>
<proteinExistence type="predicted"/>
<dbReference type="InterPro" id="IPR027038">
    <property type="entry name" value="RanGap"/>
</dbReference>
<dbReference type="Proteomes" id="UP000663852">
    <property type="component" value="Unassembled WGS sequence"/>
</dbReference>
<dbReference type="OrthoDB" id="120976at2759"/>
<dbReference type="Gene3D" id="3.80.10.10">
    <property type="entry name" value="Ribonuclease Inhibitor"/>
    <property type="match status" value="1"/>
</dbReference>
<dbReference type="Pfam" id="PF13516">
    <property type="entry name" value="LRR_6"/>
    <property type="match status" value="3"/>
</dbReference>
<dbReference type="AlphaFoldDB" id="A0A815XC86"/>
<dbReference type="PANTHER" id="PTHR24113">
    <property type="entry name" value="RAN GTPASE-ACTIVATING PROTEIN 1"/>
    <property type="match status" value="1"/>
</dbReference>
<feature type="non-terminal residue" evidence="1">
    <location>
        <position position="1"/>
    </location>
</feature>
<dbReference type="GO" id="GO:0048471">
    <property type="term" value="C:perinuclear region of cytoplasm"/>
    <property type="evidence" value="ECO:0007669"/>
    <property type="project" value="TreeGrafter"/>
</dbReference>
<dbReference type="SUPFAM" id="SSF52047">
    <property type="entry name" value="RNI-like"/>
    <property type="match status" value="1"/>
</dbReference>
<name>A0A815XC86_ADIRI</name>
<comment type="caution">
    <text evidence="1">The sequence shown here is derived from an EMBL/GenBank/DDBJ whole genome shotgun (WGS) entry which is preliminary data.</text>
</comment>
<dbReference type="GO" id="GO:0006913">
    <property type="term" value="P:nucleocytoplasmic transport"/>
    <property type="evidence" value="ECO:0007669"/>
    <property type="project" value="TreeGrafter"/>
</dbReference>